<name>A0AAQ3W9R5_9ENTE</name>
<gene>
    <name evidence="2" type="ORF">A5821_000424</name>
</gene>
<evidence type="ECO:0000256" key="1">
    <source>
        <dbReference type="SAM" id="Phobius"/>
    </source>
</evidence>
<feature type="transmembrane region" description="Helical" evidence="1">
    <location>
        <begin position="121"/>
        <end position="150"/>
    </location>
</feature>
<evidence type="ECO:0000313" key="3">
    <source>
        <dbReference type="Proteomes" id="UP000194948"/>
    </source>
</evidence>
<keyword evidence="1" id="KW-0812">Transmembrane</keyword>
<dbReference type="AlphaFoldDB" id="A0AAQ3W9R5"/>
<dbReference type="Proteomes" id="UP000194948">
    <property type="component" value="Chromosome"/>
</dbReference>
<feature type="transmembrane region" description="Helical" evidence="1">
    <location>
        <begin position="29"/>
        <end position="48"/>
    </location>
</feature>
<evidence type="ECO:0000313" key="2">
    <source>
        <dbReference type="EMBL" id="WYJ99347.1"/>
    </source>
</evidence>
<feature type="transmembrane region" description="Helical" evidence="1">
    <location>
        <begin position="54"/>
        <end position="72"/>
    </location>
</feature>
<dbReference type="Pfam" id="PF07099">
    <property type="entry name" value="DUF1361"/>
    <property type="match status" value="1"/>
</dbReference>
<feature type="transmembrane region" description="Helical" evidence="1">
    <location>
        <begin position="212"/>
        <end position="235"/>
    </location>
</feature>
<dbReference type="InterPro" id="IPR009793">
    <property type="entry name" value="DUF1361"/>
</dbReference>
<sequence>MTSFQENFRKKFLYDTLSKERTVENLIQLYRWSIRIATLVYCVYMLLFAEIYQFMALNVLLAYIPLEISFHVKKVNKQGFFLLGMLWLLFYPNAPYLFTDFFHLERLPIYQGMNQLFGQSLAAWLSFGLLTVGICVYGFLGMATLFTILNECYKRKNLNHKWQGILFIVIVNFLSSLAIFVGRFDRLHSVHIFTKPLQTLSTIFFTWSSSKWLFILLFTGLQLLLVSTIFLLRGLELTDQEEMRY</sequence>
<keyword evidence="1" id="KW-1133">Transmembrane helix</keyword>
<reference evidence="2 3" key="2">
    <citation type="submission" date="2024-03" db="EMBL/GenBank/DDBJ databases">
        <title>The Genome Sequence of Enterococcus sp. DIV0205d.</title>
        <authorList>
            <consortium name="The Broad Institute Genomics Platform"/>
            <consortium name="The Broad Institute Microbial Omics Core"/>
            <consortium name="The Broad Institute Genomic Center for Infectious Diseases"/>
            <person name="Earl A."/>
            <person name="Manson A."/>
            <person name="Gilmore M."/>
            <person name="Schwartman J."/>
            <person name="Shea T."/>
            <person name="Abouelleil A."/>
            <person name="Cao P."/>
            <person name="Chapman S."/>
            <person name="Cusick C."/>
            <person name="Young S."/>
            <person name="Neafsey D."/>
            <person name="Nusbaum C."/>
            <person name="Birren B."/>
        </authorList>
    </citation>
    <scope>NUCLEOTIDE SEQUENCE [LARGE SCALE GENOMIC DNA]</scope>
    <source>
        <strain evidence="2 3">7F3_DIV0205</strain>
    </source>
</reference>
<protein>
    <recommendedName>
        <fullName evidence="4">DUF1361 domain-containing protein</fullName>
    </recommendedName>
</protein>
<keyword evidence="1" id="KW-0472">Membrane</keyword>
<reference evidence="3" key="1">
    <citation type="submission" date="2017-05" db="EMBL/GenBank/DDBJ databases">
        <title>The Genome Sequence of EEnterococcus faecalis 9F2_4866.</title>
        <authorList>
            <consortium name="The Broad Institute Genomics Platform"/>
            <consortium name="The Broad Institute Genomic Center for Infectious Diseases"/>
            <person name="Earl A."/>
            <person name="Manson A."/>
            <person name="Schwartman J."/>
            <person name="Gilmore M."/>
            <person name="Abouelleil A."/>
            <person name="Cao P."/>
            <person name="Chapman S."/>
            <person name="Cusick C."/>
            <person name="Shea T."/>
            <person name="Young S."/>
            <person name="Neafsey D."/>
            <person name="Nusbaum C."/>
            <person name="Birren B."/>
        </authorList>
    </citation>
    <scope>NUCLEOTIDE SEQUENCE [LARGE SCALE GENOMIC DNA]</scope>
    <source>
        <strain evidence="3">7F3_DIV0205</strain>
    </source>
</reference>
<feature type="transmembrane region" description="Helical" evidence="1">
    <location>
        <begin position="162"/>
        <end position="181"/>
    </location>
</feature>
<evidence type="ECO:0008006" key="4">
    <source>
        <dbReference type="Google" id="ProtNLM"/>
    </source>
</evidence>
<proteinExistence type="predicted"/>
<feature type="transmembrane region" description="Helical" evidence="1">
    <location>
        <begin position="79"/>
        <end position="98"/>
    </location>
</feature>
<keyword evidence="3" id="KW-1185">Reference proteome</keyword>
<organism evidence="2 3">
    <name type="scientific">Candidatus Enterococcus palustris</name>
    <dbReference type="NCBI Taxonomy" id="1834189"/>
    <lineage>
        <taxon>Bacteria</taxon>
        <taxon>Bacillati</taxon>
        <taxon>Bacillota</taxon>
        <taxon>Bacilli</taxon>
        <taxon>Lactobacillales</taxon>
        <taxon>Enterococcaceae</taxon>
        <taxon>Enterococcus</taxon>
    </lineage>
</organism>
<dbReference type="EMBL" id="CP147244">
    <property type="protein sequence ID" value="WYJ99347.1"/>
    <property type="molecule type" value="Genomic_DNA"/>
</dbReference>
<accession>A0AAQ3W9R5</accession>